<evidence type="ECO:0000313" key="1">
    <source>
        <dbReference type="EMBL" id="TGX80605.1"/>
    </source>
</evidence>
<reference evidence="1" key="1">
    <citation type="submission" date="2019-04" db="EMBL/GenBank/DDBJ databases">
        <title>Microbes associate with the intestines of laboratory mice.</title>
        <authorList>
            <person name="Navarre W."/>
            <person name="Wong E."/>
            <person name="Huang K."/>
            <person name="Tropini C."/>
            <person name="Ng K."/>
            <person name="Yu B."/>
        </authorList>
    </citation>
    <scope>NUCLEOTIDE SEQUENCE</scope>
    <source>
        <strain evidence="1">NM73_A23</strain>
    </source>
</reference>
<dbReference type="EMBL" id="SRZC01000024">
    <property type="protein sequence ID" value="TGX80605.1"/>
    <property type="molecule type" value="Genomic_DNA"/>
</dbReference>
<name>A0AC61QMG8_9BACT</name>
<gene>
    <name evidence="1" type="ORF">E5358_12485</name>
</gene>
<evidence type="ECO:0000313" key="2">
    <source>
        <dbReference type="Proteomes" id="UP000308886"/>
    </source>
</evidence>
<protein>
    <submittedName>
        <fullName evidence="1">SGNH/GDSL hydrolase family protein</fullName>
    </submittedName>
</protein>
<proteinExistence type="predicted"/>
<comment type="caution">
    <text evidence="1">The sequence shown here is derived from an EMBL/GenBank/DDBJ whole genome shotgun (WGS) entry which is preliminary data.</text>
</comment>
<organism evidence="1 2">
    <name type="scientific">Palleniella muris</name>
    <dbReference type="NCBI Taxonomy" id="3038145"/>
    <lineage>
        <taxon>Bacteria</taxon>
        <taxon>Pseudomonadati</taxon>
        <taxon>Bacteroidota</taxon>
        <taxon>Bacteroidia</taxon>
        <taxon>Bacteroidales</taxon>
        <taxon>Prevotellaceae</taxon>
        <taxon>Palleniella</taxon>
    </lineage>
</organism>
<keyword evidence="1" id="KW-0378">Hydrolase</keyword>
<keyword evidence="2" id="KW-1185">Reference proteome</keyword>
<dbReference type="Proteomes" id="UP000308886">
    <property type="component" value="Unassembled WGS sequence"/>
</dbReference>
<accession>A0AC61QMG8</accession>
<sequence>MKRIAFLVAMSLTAALGMAQDVPQQWTGTWATAVVKSDKQRMPASGTDLSQSSVRQVIHASIGGKRMRLQLSNEYCTVPVEIKSVYVADWKDSCDIDAKTARYLTFEGKRNVTIQPGKAVYCDPISYNLKPLQRLTITINYGSGLPEVATLHDGSRTTSYIIKGESKPKTKFTNAEKAVHWYNIAALEVEGNGNSIAVLGNSITDGRGSTTDMQNRWTDILAEALQKKGKDIGVLNLGIGGNCVLWDGLGAAAVKRFDRDILGQKGVKTLIIFEGVNDLGCSQDGVQTATKLIESYKKMATKARKAGMKVYGATIMPFKGHDYYKPEHELGRKIVNLWIRESGYFDGYIDFDKLTRDGKNPEALRKEWQEDWLHPNAEGYRIMGEYAAEVMESCLGQ</sequence>